<accession>A0ACC0WA84</accession>
<gene>
    <name evidence="1" type="ORF">PsorP6_007653</name>
</gene>
<proteinExistence type="predicted"/>
<keyword evidence="2" id="KW-1185">Reference proteome</keyword>
<name>A0ACC0WA84_9STRA</name>
<comment type="caution">
    <text evidence="1">The sequence shown here is derived from an EMBL/GenBank/DDBJ whole genome shotgun (WGS) entry which is preliminary data.</text>
</comment>
<sequence length="280" mass="31956">MGGTYLTGCIGLGNHRRFRGKRWRREEDVSLAAAYAAVASAGVKEGPSFWDAVRNQVQSSRSVRALRNRWVYMNQEVRAFVQCLERIEAPGACDLDGVVNKAMIDFRESKFRDFEFFSCWEIVKKCHEIRTGEGGGQVEETQEDEKIGALSAQRTAETVEAIEQEDQNIQAAGVVPASEVNTVAPLQEKVETKTKTPGSPKKTAIVAQDLAIMQQQLVSEMRRKNDLQEDELAFKLFSERRESDESQQFFKLLKRKKLLLLKIEVEELEQGQQRQRQRRE</sequence>
<dbReference type="Proteomes" id="UP001163321">
    <property type="component" value="Chromosome 3"/>
</dbReference>
<evidence type="ECO:0000313" key="1">
    <source>
        <dbReference type="EMBL" id="KAI9915745.1"/>
    </source>
</evidence>
<evidence type="ECO:0000313" key="2">
    <source>
        <dbReference type="Proteomes" id="UP001163321"/>
    </source>
</evidence>
<organism evidence="1 2">
    <name type="scientific">Peronosclerospora sorghi</name>
    <dbReference type="NCBI Taxonomy" id="230839"/>
    <lineage>
        <taxon>Eukaryota</taxon>
        <taxon>Sar</taxon>
        <taxon>Stramenopiles</taxon>
        <taxon>Oomycota</taxon>
        <taxon>Peronosporomycetes</taxon>
        <taxon>Peronosporales</taxon>
        <taxon>Peronosporaceae</taxon>
        <taxon>Peronosclerospora</taxon>
    </lineage>
</organism>
<protein>
    <submittedName>
        <fullName evidence="1">Uncharacterized protein</fullName>
    </submittedName>
</protein>
<reference evidence="1 2" key="1">
    <citation type="journal article" date="2022" name="bioRxiv">
        <title>The genome of the oomycete Peronosclerospora sorghi, a cosmopolitan pathogen of maize and sorghum, is inflated with dispersed pseudogenes.</title>
        <authorList>
            <person name="Fletcher K."/>
            <person name="Martin F."/>
            <person name="Isakeit T."/>
            <person name="Cavanaugh K."/>
            <person name="Magill C."/>
            <person name="Michelmore R."/>
        </authorList>
    </citation>
    <scope>NUCLEOTIDE SEQUENCE [LARGE SCALE GENOMIC DNA]</scope>
    <source>
        <strain evidence="1">P6</strain>
    </source>
</reference>
<dbReference type="EMBL" id="CM047582">
    <property type="protein sequence ID" value="KAI9915745.1"/>
    <property type="molecule type" value="Genomic_DNA"/>
</dbReference>